<dbReference type="InterPro" id="IPR020843">
    <property type="entry name" value="ER"/>
</dbReference>
<reference evidence="4" key="1">
    <citation type="submission" date="2018-05" db="EMBL/GenBank/DDBJ databases">
        <authorList>
            <person name="Lanie J.A."/>
            <person name="Ng W.-L."/>
            <person name="Kazmierczak K.M."/>
            <person name="Andrzejewski T.M."/>
            <person name="Davidsen T.M."/>
            <person name="Wayne K.J."/>
            <person name="Tettelin H."/>
            <person name="Glass J.I."/>
            <person name="Rusch D."/>
            <person name="Podicherti R."/>
            <person name="Tsui H.-C.T."/>
            <person name="Winkler M.E."/>
        </authorList>
    </citation>
    <scope>NUCLEOTIDE SEQUENCE</scope>
</reference>
<dbReference type="InterPro" id="IPR014189">
    <property type="entry name" value="Quinone_OxRdtase_PIG3"/>
</dbReference>
<dbReference type="GO" id="GO:0016651">
    <property type="term" value="F:oxidoreductase activity, acting on NAD(P)H"/>
    <property type="evidence" value="ECO:0007669"/>
    <property type="project" value="TreeGrafter"/>
</dbReference>
<dbReference type="AlphaFoldDB" id="A0A381WJW7"/>
<keyword evidence="2" id="KW-0560">Oxidoreductase</keyword>
<gene>
    <name evidence="4" type="ORF">METZ01_LOCUS105654</name>
</gene>
<dbReference type="Gene3D" id="3.90.180.10">
    <property type="entry name" value="Medium-chain alcohol dehydrogenases, catalytic domain"/>
    <property type="match status" value="1"/>
</dbReference>
<organism evidence="4">
    <name type="scientific">marine metagenome</name>
    <dbReference type="NCBI Taxonomy" id="408172"/>
    <lineage>
        <taxon>unclassified sequences</taxon>
        <taxon>metagenomes</taxon>
        <taxon>ecological metagenomes</taxon>
    </lineage>
</organism>
<evidence type="ECO:0000259" key="3">
    <source>
        <dbReference type="SMART" id="SM00829"/>
    </source>
</evidence>
<protein>
    <recommendedName>
        <fullName evidence="3">Enoyl reductase (ER) domain-containing protein</fullName>
    </recommendedName>
</protein>
<accession>A0A381WJW7</accession>
<feature type="domain" description="Enoyl reductase (ER)" evidence="3">
    <location>
        <begin position="10"/>
        <end position="321"/>
    </location>
</feature>
<evidence type="ECO:0000313" key="4">
    <source>
        <dbReference type="EMBL" id="SVA52800.1"/>
    </source>
</evidence>
<dbReference type="InterPro" id="IPR013149">
    <property type="entry name" value="ADH-like_C"/>
</dbReference>
<dbReference type="InterPro" id="IPR011032">
    <property type="entry name" value="GroES-like_sf"/>
</dbReference>
<dbReference type="InterPro" id="IPR036291">
    <property type="entry name" value="NAD(P)-bd_dom_sf"/>
</dbReference>
<evidence type="ECO:0000256" key="1">
    <source>
        <dbReference type="ARBA" id="ARBA00022857"/>
    </source>
</evidence>
<sequence>MKAITIKNFGDPDVLEISEIEIPKISDDEVLIKVEGAGVNRPDIIQRSGFYPPPKGASEILGLEVSGTIVEIGKNVDKSYKGKEVCALLSGGGYAEYTTCNIATILPIPKGISLLDACTIPETFFTVWTNLFDQGNLKKNESLLVHGGASGIGLTAISIAKALGIKCFATVGSIEKKEFINKLKIERCINYKNDDFEKIIKDEYSGVDVILDIVGGDYFQKNINILNKLGRLINIAYLKGAKVEVNLLPIMLKRLLISGSTLRVRSTEEKQLIANQLKENIWPLIENGQIQLFIDKKYEYIDVKDAHRYMENNKNIGKILLKF</sequence>
<dbReference type="EMBL" id="UINC01012038">
    <property type="protein sequence ID" value="SVA52800.1"/>
    <property type="molecule type" value="Genomic_DNA"/>
</dbReference>
<keyword evidence="1" id="KW-0521">NADP</keyword>
<dbReference type="SUPFAM" id="SSF51735">
    <property type="entry name" value="NAD(P)-binding Rossmann-fold domains"/>
    <property type="match status" value="1"/>
</dbReference>
<dbReference type="Gene3D" id="3.40.50.720">
    <property type="entry name" value="NAD(P)-binding Rossmann-like Domain"/>
    <property type="match status" value="1"/>
</dbReference>
<dbReference type="CDD" id="cd05276">
    <property type="entry name" value="p53_inducible_oxidoreductase"/>
    <property type="match status" value="1"/>
</dbReference>
<evidence type="ECO:0000256" key="2">
    <source>
        <dbReference type="ARBA" id="ARBA00023002"/>
    </source>
</evidence>
<dbReference type="PANTHER" id="PTHR48106">
    <property type="entry name" value="QUINONE OXIDOREDUCTASE PIG3-RELATED"/>
    <property type="match status" value="1"/>
</dbReference>
<dbReference type="SMART" id="SM00829">
    <property type="entry name" value="PKS_ER"/>
    <property type="match status" value="1"/>
</dbReference>
<dbReference type="NCBIfam" id="TIGR02824">
    <property type="entry name" value="quinone_pig3"/>
    <property type="match status" value="1"/>
</dbReference>
<dbReference type="GO" id="GO:0070402">
    <property type="term" value="F:NADPH binding"/>
    <property type="evidence" value="ECO:0007669"/>
    <property type="project" value="TreeGrafter"/>
</dbReference>
<dbReference type="Pfam" id="PF00107">
    <property type="entry name" value="ADH_zinc_N"/>
    <property type="match status" value="1"/>
</dbReference>
<name>A0A381WJW7_9ZZZZ</name>
<proteinExistence type="predicted"/>
<dbReference type="Pfam" id="PF08240">
    <property type="entry name" value="ADH_N"/>
    <property type="match status" value="1"/>
</dbReference>
<dbReference type="InterPro" id="IPR013154">
    <property type="entry name" value="ADH-like_N"/>
</dbReference>
<dbReference type="SUPFAM" id="SSF50129">
    <property type="entry name" value="GroES-like"/>
    <property type="match status" value="1"/>
</dbReference>
<dbReference type="PANTHER" id="PTHR48106:SF8">
    <property type="entry name" value="OS02G0805600 PROTEIN"/>
    <property type="match status" value="1"/>
</dbReference>